<dbReference type="PROSITE" id="PS50262">
    <property type="entry name" value="G_PROTEIN_RECEP_F1_2"/>
    <property type="match status" value="1"/>
</dbReference>
<feature type="domain" description="G-protein coupled receptors family 1 profile" evidence="10">
    <location>
        <begin position="50"/>
        <end position="405"/>
    </location>
</feature>
<dbReference type="PANTHER" id="PTHR24248">
    <property type="entry name" value="ADRENERGIC RECEPTOR-RELATED G-PROTEIN COUPLED RECEPTOR"/>
    <property type="match status" value="1"/>
</dbReference>
<evidence type="ECO:0000256" key="3">
    <source>
        <dbReference type="ARBA" id="ARBA00022692"/>
    </source>
</evidence>
<keyword evidence="5" id="KW-0297">G-protein coupled receptor</keyword>
<comment type="caution">
    <text evidence="11">The sequence shown here is derived from an EMBL/GenBank/DDBJ whole genome shotgun (WGS) entry which is preliminary data.</text>
</comment>
<dbReference type="Gene3D" id="1.20.1070.10">
    <property type="entry name" value="Rhodopsin 7-helix transmembrane proteins"/>
    <property type="match status" value="1"/>
</dbReference>
<evidence type="ECO:0000256" key="1">
    <source>
        <dbReference type="ARBA" id="ARBA00004651"/>
    </source>
</evidence>
<keyword evidence="8" id="KW-0807">Transducer</keyword>
<gene>
    <name evidence="11" type="ORF">FGIG_09552</name>
</gene>
<dbReference type="Proteomes" id="UP000316759">
    <property type="component" value="Unassembled WGS sequence"/>
</dbReference>
<dbReference type="GO" id="GO:0005886">
    <property type="term" value="C:plasma membrane"/>
    <property type="evidence" value="ECO:0007669"/>
    <property type="project" value="UniProtKB-SubCell"/>
</dbReference>
<evidence type="ECO:0000256" key="5">
    <source>
        <dbReference type="ARBA" id="ARBA00023040"/>
    </source>
</evidence>
<dbReference type="EMBL" id="SUNJ01003602">
    <property type="protein sequence ID" value="TPP65118.1"/>
    <property type="molecule type" value="Genomic_DNA"/>
</dbReference>
<evidence type="ECO:0000256" key="6">
    <source>
        <dbReference type="ARBA" id="ARBA00023136"/>
    </source>
</evidence>
<dbReference type="STRING" id="46835.A0A504Z5A4"/>
<dbReference type="Pfam" id="PF00001">
    <property type="entry name" value="7tm_1"/>
    <property type="match status" value="1"/>
</dbReference>
<keyword evidence="12" id="KW-1185">Reference proteome</keyword>
<feature type="transmembrane region" description="Helical" evidence="9">
    <location>
        <begin position="203"/>
        <end position="226"/>
    </location>
</feature>
<evidence type="ECO:0000313" key="11">
    <source>
        <dbReference type="EMBL" id="TPP65118.1"/>
    </source>
</evidence>
<dbReference type="SUPFAM" id="SSF81321">
    <property type="entry name" value="Family A G protein-coupled receptor-like"/>
    <property type="match status" value="1"/>
</dbReference>
<evidence type="ECO:0000256" key="2">
    <source>
        <dbReference type="ARBA" id="ARBA00022475"/>
    </source>
</evidence>
<keyword evidence="3 9" id="KW-0812">Transmembrane</keyword>
<dbReference type="InterPro" id="IPR000276">
    <property type="entry name" value="GPCR_Rhodpsn"/>
</dbReference>
<evidence type="ECO:0000256" key="7">
    <source>
        <dbReference type="ARBA" id="ARBA00023170"/>
    </source>
</evidence>
<dbReference type="GO" id="GO:0004930">
    <property type="term" value="F:G protein-coupled receptor activity"/>
    <property type="evidence" value="ECO:0007669"/>
    <property type="project" value="UniProtKB-KW"/>
</dbReference>
<keyword evidence="4 9" id="KW-1133">Transmembrane helix</keyword>
<evidence type="ECO:0000313" key="12">
    <source>
        <dbReference type="Proteomes" id="UP000316759"/>
    </source>
</evidence>
<feature type="transmembrane region" description="Helical" evidence="9">
    <location>
        <begin position="345"/>
        <end position="370"/>
    </location>
</feature>
<proteinExistence type="predicted"/>
<comment type="subcellular location">
    <subcellularLocation>
        <location evidence="1">Cell membrane</location>
        <topology evidence="1">Multi-pass membrane protein</topology>
    </subcellularLocation>
</comment>
<evidence type="ECO:0000259" key="10">
    <source>
        <dbReference type="PROSITE" id="PS50262"/>
    </source>
</evidence>
<evidence type="ECO:0000256" key="4">
    <source>
        <dbReference type="ARBA" id="ARBA00022989"/>
    </source>
</evidence>
<accession>A0A504Z5A4</accession>
<evidence type="ECO:0000256" key="8">
    <source>
        <dbReference type="ARBA" id="ARBA00023224"/>
    </source>
</evidence>
<evidence type="ECO:0000256" key="9">
    <source>
        <dbReference type="SAM" id="Phobius"/>
    </source>
</evidence>
<organism evidence="11 12">
    <name type="scientific">Fasciola gigantica</name>
    <name type="common">Giant liver fluke</name>
    <dbReference type="NCBI Taxonomy" id="46835"/>
    <lineage>
        <taxon>Eukaryota</taxon>
        <taxon>Metazoa</taxon>
        <taxon>Spiralia</taxon>
        <taxon>Lophotrochozoa</taxon>
        <taxon>Platyhelminthes</taxon>
        <taxon>Trematoda</taxon>
        <taxon>Digenea</taxon>
        <taxon>Plagiorchiida</taxon>
        <taxon>Echinostomata</taxon>
        <taxon>Echinostomatoidea</taxon>
        <taxon>Fasciolidae</taxon>
        <taxon>Fasciola</taxon>
    </lineage>
</organism>
<protein>
    <recommendedName>
        <fullName evidence="10">G-protein coupled receptors family 1 profile domain-containing protein</fullName>
    </recommendedName>
</protein>
<keyword evidence="2" id="KW-1003">Cell membrane</keyword>
<sequence length="437" mass="49141">MNKTNSTTQALFVGDLASEFNMIQPLSSQLGIAFWKIVPLSILLIWTLTSNGLLICAIFNKPALRTQSNLLVGHQAAVDFTVGLLCMTVSATKDVLGFWPYSIEAAVIWLHCRKVLFTASVWSTTSIAIDRCVAIAYPQWYVLGVEQKKRRIFIYCVMIWTISFGIAFPIVFTIPQRIRVLYEIQNQTSEATIIFNADPLYNTYAVCGSLLIPLLTMFVSYGRLLVLMKKQRRKIQNTQIRISEIPKTVPKLRRSSSVQIHKLVTGTDSSTGPTKHPPKRFVPHVCSMLVVADVCSEKPNVDDTVNAAPFHQLGNRHRVVNTSSAPVIRRSASPVKLMREQRATWMVIMVITFQVIACLPYSLAYLISLFKSRFLMNKNGVPGGFVQRAFVWDSYANAALNPIAYAVFNRGLRQSFLPFLKPFRCKTSHPCFPAPRS</sequence>
<name>A0A504Z5A4_FASGI</name>
<keyword evidence="6 9" id="KW-0472">Membrane</keyword>
<dbReference type="InterPro" id="IPR017452">
    <property type="entry name" value="GPCR_Rhodpsn_7TM"/>
</dbReference>
<dbReference type="OrthoDB" id="5985475at2759"/>
<dbReference type="AlphaFoldDB" id="A0A504Z5A4"/>
<feature type="transmembrane region" description="Helical" evidence="9">
    <location>
        <begin position="37"/>
        <end position="59"/>
    </location>
</feature>
<feature type="transmembrane region" description="Helical" evidence="9">
    <location>
        <begin position="152"/>
        <end position="172"/>
    </location>
</feature>
<keyword evidence="7" id="KW-0675">Receptor</keyword>
<reference evidence="11 12" key="1">
    <citation type="submission" date="2019-04" db="EMBL/GenBank/DDBJ databases">
        <title>Annotation for the trematode Fasciola gigantica.</title>
        <authorList>
            <person name="Choi Y.-J."/>
        </authorList>
    </citation>
    <scope>NUCLEOTIDE SEQUENCE [LARGE SCALE GENOMIC DNA]</scope>
    <source>
        <strain evidence="11">Uganda_cow_1</strain>
    </source>
</reference>
<dbReference type="PRINTS" id="PR00237">
    <property type="entry name" value="GPCRRHODOPSN"/>
</dbReference>